<dbReference type="InterPro" id="IPR012338">
    <property type="entry name" value="Beta-lactam/transpept-like"/>
</dbReference>
<gene>
    <name evidence="2" type="ORF">LCGC14_0531880</name>
</gene>
<dbReference type="InterPro" id="IPR001466">
    <property type="entry name" value="Beta-lactam-related"/>
</dbReference>
<dbReference type="Pfam" id="PF00144">
    <property type="entry name" value="Beta-lactamase"/>
    <property type="match status" value="1"/>
</dbReference>
<accession>A0A0F9UGR7</accession>
<evidence type="ECO:0000259" key="1">
    <source>
        <dbReference type="Pfam" id="PF00144"/>
    </source>
</evidence>
<reference evidence="2" key="1">
    <citation type="journal article" date="2015" name="Nature">
        <title>Complex archaea that bridge the gap between prokaryotes and eukaryotes.</title>
        <authorList>
            <person name="Spang A."/>
            <person name="Saw J.H."/>
            <person name="Jorgensen S.L."/>
            <person name="Zaremba-Niedzwiedzka K."/>
            <person name="Martijn J."/>
            <person name="Lind A.E."/>
            <person name="van Eijk R."/>
            <person name="Schleper C."/>
            <person name="Guy L."/>
            <person name="Ettema T.J."/>
        </authorList>
    </citation>
    <scope>NUCLEOTIDE SEQUENCE</scope>
</reference>
<evidence type="ECO:0000313" key="2">
    <source>
        <dbReference type="EMBL" id="KKN60431.1"/>
    </source>
</evidence>
<dbReference type="SUPFAM" id="SSF56601">
    <property type="entry name" value="beta-lactamase/transpeptidase-like"/>
    <property type="match status" value="1"/>
</dbReference>
<comment type="caution">
    <text evidence="2">The sequence shown here is derived from an EMBL/GenBank/DDBJ whole genome shotgun (WGS) entry which is preliminary data.</text>
</comment>
<dbReference type="AlphaFoldDB" id="A0A0F9UGR7"/>
<sequence length="387" mass="44080">MKLWGILRSLTVLIIALVLFNAVGRADSSIDIDRLTAKLEPEIQRMMLEGRIPSATIALVHEDRIIWTGAFGYSNLWARTPAVPNTVYLIGSTFKTMSMYALLQQMEEGKFRLDDRVIYYLDGLKIKGENPRKPVTFRHLLTHVSGLPGDFGPHAVWGETVPPSIKEYLSKSLKITHPPLTKVVYSNMAYTLIAYLIERYSKVPYRKYIQENIFDPLEMKDTAFAPRPDMEERLAIPYVIDEKTGSLVPTIRLKANVWPAGIVYGTVTNQAHWLIANLNRGVFKKHRLIREDTFKQIMRRQYNQFNGPISAGWLNASTGYGLTWWISQRKGDTYFAHSGSVPGYTAFMVGNLDQKTGFAILTNGHKSHKYLYNLAIKAIDLMKAYKK</sequence>
<dbReference type="EMBL" id="LAZR01000696">
    <property type="protein sequence ID" value="KKN60431.1"/>
    <property type="molecule type" value="Genomic_DNA"/>
</dbReference>
<proteinExistence type="predicted"/>
<name>A0A0F9UGR7_9ZZZZ</name>
<dbReference type="PANTHER" id="PTHR46825">
    <property type="entry name" value="D-ALANYL-D-ALANINE-CARBOXYPEPTIDASE/ENDOPEPTIDASE AMPH"/>
    <property type="match status" value="1"/>
</dbReference>
<feature type="domain" description="Beta-lactamase-related" evidence="1">
    <location>
        <begin position="43"/>
        <end position="369"/>
    </location>
</feature>
<dbReference type="Gene3D" id="3.40.710.10">
    <property type="entry name" value="DD-peptidase/beta-lactamase superfamily"/>
    <property type="match status" value="1"/>
</dbReference>
<organism evidence="2">
    <name type="scientific">marine sediment metagenome</name>
    <dbReference type="NCBI Taxonomy" id="412755"/>
    <lineage>
        <taxon>unclassified sequences</taxon>
        <taxon>metagenomes</taxon>
        <taxon>ecological metagenomes</taxon>
    </lineage>
</organism>
<protein>
    <recommendedName>
        <fullName evidence="1">Beta-lactamase-related domain-containing protein</fullName>
    </recommendedName>
</protein>
<dbReference type="InterPro" id="IPR050491">
    <property type="entry name" value="AmpC-like"/>
</dbReference>
<dbReference type="PANTHER" id="PTHR46825:SF9">
    <property type="entry name" value="BETA-LACTAMASE-RELATED DOMAIN-CONTAINING PROTEIN"/>
    <property type="match status" value="1"/>
</dbReference>